<proteinExistence type="predicted"/>
<evidence type="ECO:0000313" key="2">
    <source>
        <dbReference type="Proteomes" id="UP000831562"/>
    </source>
</evidence>
<dbReference type="AlphaFoldDB" id="A0A9E7ACC5"/>
<organism evidence="1 2">
    <name type="scientific">Lancefieldella parvula</name>
    <dbReference type="NCBI Taxonomy" id="1382"/>
    <lineage>
        <taxon>Bacteria</taxon>
        <taxon>Bacillati</taxon>
        <taxon>Actinomycetota</taxon>
        <taxon>Coriobacteriia</taxon>
        <taxon>Coriobacteriales</taxon>
        <taxon>Atopobiaceae</taxon>
        <taxon>Lancefieldella</taxon>
    </lineage>
</organism>
<evidence type="ECO:0000313" key="1">
    <source>
        <dbReference type="EMBL" id="UQF78001.1"/>
    </source>
</evidence>
<sequence length="129" mass="14521">MAGEKNWVFWTSGAHIVSGFEQCATDGFVGVDADGIVYLFDNNQNVFASAHASDIEGTVGSWRGTWLTIDDKRYVLEFVPLADKIAPRLLIGAISNVFMQELHHGDQEKVPRELLEDFKIAFENAKYRR</sequence>
<gene>
    <name evidence="1" type="ORF">M3I19_06925</name>
</gene>
<accession>A0A9E7ACC5</accession>
<dbReference type="EMBL" id="CP097092">
    <property type="protein sequence ID" value="UQF78001.1"/>
    <property type="molecule type" value="Genomic_DNA"/>
</dbReference>
<reference evidence="1" key="1">
    <citation type="submission" date="2022-05" db="EMBL/GenBank/DDBJ databases">
        <title>Using nanopore sequencing to obtain complete genomes from saliva samples.</title>
        <authorList>
            <person name="Baker J.L."/>
        </authorList>
    </citation>
    <scope>NUCLEOTIDE SEQUENCE</scope>
    <source>
        <strain evidence="1">JCVI-JB-Lp32</strain>
    </source>
</reference>
<protein>
    <submittedName>
        <fullName evidence="1">Uncharacterized protein</fullName>
    </submittedName>
</protein>
<name>A0A9E7ACC5_9ACTN</name>
<dbReference type="Proteomes" id="UP000831562">
    <property type="component" value="Chromosome"/>
</dbReference>